<evidence type="ECO:0000313" key="3">
    <source>
        <dbReference type="Proteomes" id="UP001148838"/>
    </source>
</evidence>
<name>A0ABQ8T4V6_PERAM</name>
<gene>
    <name evidence="2" type="ORF">ANN_11378</name>
</gene>
<feature type="region of interest" description="Disordered" evidence="1">
    <location>
        <begin position="1"/>
        <end position="24"/>
    </location>
</feature>
<dbReference type="Proteomes" id="UP001148838">
    <property type="component" value="Unassembled WGS sequence"/>
</dbReference>
<evidence type="ECO:0000256" key="1">
    <source>
        <dbReference type="SAM" id="MobiDB-lite"/>
    </source>
</evidence>
<organism evidence="2 3">
    <name type="scientific">Periplaneta americana</name>
    <name type="common">American cockroach</name>
    <name type="synonym">Blatta americana</name>
    <dbReference type="NCBI Taxonomy" id="6978"/>
    <lineage>
        <taxon>Eukaryota</taxon>
        <taxon>Metazoa</taxon>
        <taxon>Ecdysozoa</taxon>
        <taxon>Arthropoda</taxon>
        <taxon>Hexapoda</taxon>
        <taxon>Insecta</taxon>
        <taxon>Pterygota</taxon>
        <taxon>Neoptera</taxon>
        <taxon>Polyneoptera</taxon>
        <taxon>Dictyoptera</taxon>
        <taxon>Blattodea</taxon>
        <taxon>Blattoidea</taxon>
        <taxon>Blattidae</taxon>
        <taxon>Blattinae</taxon>
        <taxon>Periplaneta</taxon>
    </lineage>
</organism>
<protein>
    <submittedName>
        <fullName evidence="2">Uncharacterized protein</fullName>
    </submittedName>
</protein>
<feature type="compositionally biased region" description="Polar residues" evidence="1">
    <location>
        <begin position="1"/>
        <end position="18"/>
    </location>
</feature>
<accession>A0ABQ8T4V6</accession>
<proteinExistence type="predicted"/>
<sequence length="90" mass="10258">MKNEQWQTISISFNSQGNRPVRDATNLRNVRENLKKASRKASAEIKMEALKTGGDTSKVITNDPILERVIELIRPSVEELKNHMMVTVNH</sequence>
<reference evidence="2 3" key="1">
    <citation type="journal article" date="2022" name="Allergy">
        <title>Genome assembly and annotation of Periplaneta americana reveal a comprehensive cockroach allergen profile.</title>
        <authorList>
            <person name="Wang L."/>
            <person name="Xiong Q."/>
            <person name="Saelim N."/>
            <person name="Wang L."/>
            <person name="Nong W."/>
            <person name="Wan A.T."/>
            <person name="Shi M."/>
            <person name="Liu X."/>
            <person name="Cao Q."/>
            <person name="Hui J.H.L."/>
            <person name="Sookrung N."/>
            <person name="Leung T.F."/>
            <person name="Tungtrongchitr A."/>
            <person name="Tsui S.K.W."/>
        </authorList>
    </citation>
    <scope>NUCLEOTIDE SEQUENCE [LARGE SCALE GENOMIC DNA]</scope>
    <source>
        <strain evidence="2">PWHHKU_190912</strain>
    </source>
</reference>
<keyword evidence="3" id="KW-1185">Reference proteome</keyword>
<comment type="caution">
    <text evidence="2">The sequence shown here is derived from an EMBL/GenBank/DDBJ whole genome shotgun (WGS) entry which is preliminary data.</text>
</comment>
<evidence type="ECO:0000313" key="2">
    <source>
        <dbReference type="EMBL" id="KAJ4441522.1"/>
    </source>
</evidence>
<dbReference type="EMBL" id="JAJSOF020000015">
    <property type="protein sequence ID" value="KAJ4441522.1"/>
    <property type="molecule type" value="Genomic_DNA"/>
</dbReference>